<feature type="binding site" description="in other chain" evidence="10">
    <location>
        <begin position="228"/>
        <end position="229"/>
    </location>
    <ligand>
        <name>ATP</name>
        <dbReference type="ChEBI" id="CHEBI:30616"/>
        <note>ligand shared between two neighboring subunits</note>
    </ligand>
</feature>
<dbReference type="NCBIfam" id="TIGR01034">
    <property type="entry name" value="metK"/>
    <property type="match status" value="1"/>
</dbReference>
<dbReference type="Proteomes" id="UP000199236">
    <property type="component" value="Unassembled WGS sequence"/>
</dbReference>
<organism evidence="16 17">
    <name type="scientific">Cohaesibacter marisflavi</name>
    <dbReference type="NCBI Taxonomy" id="655353"/>
    <lineage>
        <taxon>Bacteria</taxon>
        <taxon>Pseudomonadati</taxon>
        <taxon>Pseudomonadota</taxon>
        <taxon>Alphaproteobacteria</taxon>
        <taxon>Hyphomicrobiales</taxon>
        <taxon>Cohaesibacteraceae</taxon>
    </lineage>
</organism>
<dbReference type="OrthoDB" id="9801686at2"/>
<feature type="binding site" description="in other chain" evidence="10">
    <location>
        <position position="15"/>
    </location>
    <ligand>
        <name>ATP</name>
        <dbReference type="ChEBI" id="CHEBI:30616"/>
        <note>ligand shared between two neighboring subunits</note>
    </ligand>
</feature>
<reference evidence="16 17" key="1">
    <citation type="submission" date="2016-10" db="EMBL/GenBank/DDBJ databases">
        <authorList>
            <person name="de Groot N.N."/>
        </authorList>
    </citation>
    <scope>NUCLEOTIDE SEQUENCE [LARGE SCALE GENOMIC DNA]</scope>
    <source>
        <strain evidence="16 17">CGMCC 1.9157</strain>
    </source>
</reference>
<feature type="binding site" description="in other chain" evidence="10">
    <location>
        <position position="56"/>
    </location>
    <ligand>
        <name>L-methionine</name>
        <dbReference type="ChEBI" id="CHEBI:57844"/>
        <note>ligand shared between two neighboring subunits</note>
    </ligand>
</feature>
<dbReference type="InterPro" id="IPR022629">
    <property type="entry name" value="S-AdoMet_synt_central"/>
</dbReference>
<evidence type="ECO:0000256" key="6">
    <source>
        <dbReference type="ARBA" id="ARBA00022741"/>
    </source>
</evidence>
<comment type="function">
    <text evidence="10">Catalyzes the formation of S-adenosylmethionine (AdoMet) from methionine and ATP. The overall synthetic reaction is composed of two sequential steps, AdoMet formation and the subsequent tripolyphosphate hydrolysis which occurs prior to release of AdoMet from the enzyme.</text>
</comment>
<evidence type="ECO:0000313" key="16">
    <source>
        <dbReference type="EMBL" id="SFO24038.1"/>
    </source>
</evidence>
<keyword evidence="9 10" id="KW-0630">Potassium</keyword>
<evidence type="ECO:0000256" key="7">
    <source>
        <dbReference type="ARBA" id="ARBA00022840"/>
    </source>
</evidence>
<evidence type="ECO:0000259" key="14">
    <source>
        <dbReference type="Pfam" id="PF02772"/>
    </source>
</evidence>
<comment type="cofactor">
    <cofactor evidence="10">
        <name>K(+)</name>
        <dbReference type="ChEBI" id="CHEBI:29103"/>
    </cofactor>
    <text evidence="10">Binds 1 potassium ion per subunit.</text>
</comment>
<feature type="binding site" description="in other chain" evidence="10">
    <location>
        <begin position="243"/>
        <end position="244"/>
    </location>
    <ligand>
        <name>ATP</name>
        <dbReference type="ChEBI" id="CHEBI:30616"/>
        <note>ligand shared between two neighboring subunits</note>
    </ligand>
</feature>
<keyword evidence="3 10" id="KW-0554">One-carbon metabolism</keyword>
<dbReference type="EMBL" id="FOVR01000004">
    <property type="protein sequence ID" value="SFO24038.1"/>
    <property type="molecule type" value="Genomic_DNA"/>
</dbReference>
<evidence type="ECO:0000259" key="15">
    <source>
        <dbReference type="Pfam" id="PF02773"/>
    </source>
</evidence>
<dbReference type="PROSITE" id="PS00376">
    <property type="entry name" value="ADOMET_SYNTHASE_1"/>
    <property type="match status" value="1"/>
</dbReference>
<feature type="domain" description="S-adenosylmethionine synthetase C-terminal" evidence="15">
    <location>
        <begin position="232"/>
        <end position="369"/>
    </location>
</feature>
<feature type="binding site" description="in other chain" evidence="10">
    <location>
        <begin position="162"/>
        <end position="164"/>
    </location>
    <ligand>
        <name>ATP</name>
        <dbReference type="ChEBI" id="CHEBI:30616"/>
        <note>ligand shared between two neighboring subunits</note>
    </ligand>
</feature>
<feature type="binding site" description="in other chain" evidence="10">
    <location>
        <position position="99"/>
    </location>
    <ligand>
        <name>L-methionine</name>
        <dbReference type="ChEBI" id="CHEBI:57844"/>
        <note>ligand shared between two neighboring subunits</note>
    </ligand>
</feature>
<dbReference type="GO" id="GO:0004478">
    <property type="term" value="F:methionine adenosyltransferase activity"/>
    <property type="evidence" value="ECO:0007669"/>
    <property type="project" value="UniProtKB-UniRule"/>
</dbReference>
<dbReference type="GO" id="GO:0005524">
    <property type="term" value="F:ATP binding"/>
    <property type="evidence" value="ECO:0007669"/>
    <property type="project" value="UniProtKB-UniRule"/>
</dbReference>
<evidence type="ECO:0000313" key="17">
    <source>
        <dbReference type="Proteomes" id="UP000199236"/>
    </source>
</evidence>
<dbReference type="InterPro" id="IPR022631">
    <property type="entry name" value="ADOMET_SYNTHASE_CS"/>
</dbReference>
<feature type="binding site" evidence="10">
    <location>
        <position position="17"/>
    </location>
    <ligand>
        <name>Mg(2+)</name>
        <dbReference type="ChEBI" id="CHEBI:18420"/>
    </ligand>
</feature>
<dbReference type="RefSeq" id="WP_090071508.1">
    <property type="nucleotide sequence ID" value="NZ_FOVR01000004.1"/>
</dbReference>
<evidence type="ECO:0000256" key="8">
    <source>
        <dbReference type="ARBA" id="ARBA00022842"/>
    </source>
</evidence>
<comment type="subunit">
    <text evidence="10">Homotetramer; dimer of dimers.</text>
</comment>
<dbReference type="InterPro" id="IPR022630">
    <property type="entry name" value="S-AdoMet_synt_C"/>
</dbReference>
<dbReference type="Pfam" id="PF02773">
    <property type="entry name" value="S-AdoMet_synt_C"/>
    <property type="match status" value="1"/>
</dbReference>
<dbReference type="AlphaFoldDB" id="A0A1I5FJR2"/>
<dbReference type="InterPro" id="IPR022636">
    <property type="entry name" value="S-AdoMet_synthetase_sfam"/>
</dbReference>
<feature type="region of interest" description="Flexible loop" evidence="10">
    <location>
        <begin position="99"/>
        <end position="109"/>
    </location>
</feature>
<feature type="binding site" description="in other chain" evidence="10">
    <location>
        <position position="268"/>
    </location>
    <ligand>
        <name>L-methionine</name>
        <dbReference type="ChEBI" id="CHEBI:57844"/>
        <note>ligand shared between two neighboring subunits</note>
    </ligand>
</feature>
<dbReference type="Gene3D" id="3.30.300.10">
    <property type="match status" value="3"/>
</dbReference>
<dbReference type="STRING" id="655353.SAMN04488056_10478"/>
<comment type="similarity">
    <text evidence="2 10 12">Belongs to the AdoMet synthase family.</text>
</comment>
<evidence type="ECO:0000256" key="3">
    <source>
        <dbReference type="ARBA" id="ARBA00022563"/>
    </source>
</evidence>
<feature type="binding site" evidence="10">
    <location>
        <position position="264"/>
    </location>
    <ligand>
        <name>ATP</name>
        <dbReference type="ChEBI" id="CHEBI:30616"/>
        <note>ligand shared between two neighboring subunits</note>
    </ligand>
</feature>
<evidence type="ECO:0000256" key="5">
    <source>
        <dbReference type="ARBA" id="ARBA00022723"/>
    </source>
</evidence>
<feature type="binding site" evidence="10">
    <location>
        <position position="237"/>
    </location>
    <ligand>
        <name>L-methionine</name>
        <dbReference type="ChEBI" id="CHEBI:57844"/>
        <note>ligand shared between two neighboring subunits</note>
    </ligand>
</feature>
<feature type="binding site" evidence="10">
    <location>
        <position position="260"/>
    </location>
    <ligand>
        <name>ATP</name>
        <dbReference type="ChEBI" id="CHEBI:30616"/>
        <note>ligand shared between two neighboring subunits</note>
    </ligand>
</feature>
<dbReference type="GO" id="GO:0006556">
    <property type="term" value="P:S-adenosylmethionine biosynthetic process"/>
    <property type="evidence" value="ECO:0007669"/>
    <property type="project" value="UniProtKB-UniRule"/>
</dbReference>
<keyword evidence="7 10" id="KW-0067">ATP-binding</keyword>
<keyword evidence="5 10" id="KW-0479">Metal-binding</keyword>
<comment type="pathway">
    <text evidence="1 10">Amino-acid biosynthesis; S-adenosyl-L-methionine biosynthesis; S-adenosyl-L-methionine from L-methionine: step 1/1.</text>
</comment>
<dbReference type="SUPFAM" id="SSF55973">
    <property type="entry name" value="S-adenosylmethionine synthetase"/>
    <property type="match status" value="3"/>
</dbReference>
<keyword evidence="17" id="KW-1185">Reference proteome</keyword>
<feature type="domain" description="S-adenosylmethionine synthetase N-terminal" evidence="13">
    <location>
        <begin position="5"/>
        <end position="101"/>
    </location>
</feature>
<dbReference type="PANTHER" id="PTHR11964">
    <property type="entry name" value="S-ADENOSYLMETHIONINE SYNTHETASE"/>
    <property type="match status" value="1"/>
</dbReference>
<name>A0A1I5FJR2_9HYPH</name>
<dbReference type="FunFam" id="3.30.300.10:FF:000003">
    <property type="entry name" value="S-adenosylmethionine synthase"/>
    <property type="match status" value="1"/>
</dbReference>
<protein>
    <recommendedName>
        <fullName evidence="10">S-adenosylmethionine synthase</fullName>
        <shortName evidence="10">AdoMet synthase</shortName>
        <ecNumber evidence="10">2.5.1.6</ecNumber>
    </recommendedName>
    <alternativeName>
        <fullName evidence="10">MAT</fullName>
    </alternativeName>
    <alternativeName>
        <fullName evidence="10">Methionine adenosyltransferase</fullName>
    </alternativeName>
</protein>
<keyword evidence="10" id="KW-0963">Cytoplasm</keyword>
<evidence type="ECO:0000256" key="11">
    <source>
        <dbReference type="RuleBase" id="RU000542"/>
    </source>
</evidence>
<dbReference type="HAMAP" id="MF_00086">
    <property type="entry name" value="S_AdoMet_synth1"/>
    <property type="match status" value="1"/>
</dbReference>
<feature type="binding site" evidence="10">
    <location>
        <position position="43"/>
    </location>
    <ligand>
        <name>K(+)</name>
        <dbReference type="ChEBI" id="CHEBI:29103"/>
    </ligand>
</feature>
<feature type="binding site" evidence="10">
    <location>
        <position position="237"/>
    </location>
    <ligand>
        <name>ATP</name>
        <dbReference type="ChEBI" id="CHEBI:30616"/>
        <note>ligand shared between two neighboring subunits</note>
    </ligand>
</feature>
<dbReference type="EC" id="2.5.1.6" evidence="10"/>
<dbReference type="InterPro" id="IPR022628">
    <property type="entry name" value="S-AdoMet_synt_N"/>
</dbReference>
<accession>A0A1I5FJR2</accession>
<comment type="subcellular location">
    <subcellularLocation>
        <location evidence="10 11">Cytoplasm</location>
    </subcellularLocation>
</comment>
<evidence type="ECO:0000256" key="4">
    <source>
        <dbReference type="ARBA" id="ARBA00022679"/>
    </source>
</evidence>
<comment type="catalytic activity">
    <reaction evidence="10">
        <text>L-methionine + ATP + H2O = S-adenosyl-L-methionine + phosphate + diphosphate</text>
        <dbReference type="Rhea" id="RHEA:21080"/>
        <dbReference type="ChEBI" id="CHEBI:15377"/>
        <dbReference type="ChEBI" id="CHEBI:30616"/>
        <dbReference type="ChEBI" id="CHEBI:33019"/>
        <dbReference type="ChEBI" id="CHEBI:43474"/>
        <dbReference type="ChEBI" id="CHEBI:57844"/>
        <dbReference type="ChEBI" id="CHEBI:59789"/>
        <dbReference type="EC" id="2.5.1.6"/>
    </reaction>
</comment>
<comment type="cofactor">
    <cofactor evidence="10">
        <name>Mg(2+)</name>
        <dbReference type="ChEBI" id="CHEBI:18420"/>
    </cofactor>
    <text evidence="10">Binds 2 divalent ions per subunit.</text>
</comment>
<dbReference type="GO" id="GO:0000287">
    <property type="term" value="F:magnesium ion binding"/>
    <property type="evidence" value="ECO:0007669"/>
    <property type="project" value="UniProtKB-UniRule"/>
</dbReference>
<sequence length="382" mass="41676">MRTSLVSAESVTEGHPDKVCDQISDAILDAYLTVDREARVAAETVAAGDTVFLAGEITSRQRVNVEPVVRETIRQIGYTDPALGFDADHCFLITDLREQSPDIAQGVSRAGELGAGDQGVFYGFATDETPSYMPAPIHFAHKLTKALADARHNGVLDWLRPDGKAQVTFVYDEKGLPTHVSSIVVSTQHAPEVDQKMLVRGVLEQVICPYLQQWIQSDTRVHINPTGRFVEGGPKADTGLTGRKLMVDTYGGIARHGGGAFSGKDPTKVDRSAAYYARYIAKNIVAAGLAKKCEVSLAFAIGQTEPEMVDVNAFGTSVVDPDKLVYAVKELFPLTVSGMIETLNLRRPIYKQTAAYGHFGRETGVFPWEGMERAAILRRFCQ</sequence>
<dbReference type="PIRSF" id="PIRSF000497">
    <property type="entry name" value="MAT"/>
    <property type="match status" value="1"/>
</dbReference>
<evidence type="ECO:0000256" key="9">
    <source>
        <dbReference type="ARBA" id="ARBA00022958"/>
    </source>
</evidence>
<proteinExistence type="inferred from homology"/>
<gene>
    <name evidence="10" type="primary">metK</name>
    <name evidence="16" type="ORF">SAMN04488056_10478</name>
</gene>
<keyword evidence="6 10" id="KW-0547">Nucleotide-binding</keyword>
<evidence type="ECO:0000256" key="10">
    <source>
        <dbReference type="HAMAP-Rule" id="MF_00086"/>
    </source>
</evidence>
<dbReference type="GO" id="GO:0005737">
    <property type="term" value="C:cytoplasm"/>
    <property type="evidence" value="ECO:0007669"/>
    <property type="project" value="UniProtKB-SubCell"/>
</dbReference>
<dbReference type="CDD" id="cd18079">
    <property type="entry name" value="S-AdoMet_synt"/>
    <property type="match status" value="1"/>
</dbReference>
<evidence type="ECO:0000256" key="1">
    <source>
        <dbReference type="ARBA" id="ARBA00005224"/>
    </source>
</evidence>
<evidence type="ECO:0000259" key="13">
    <source>
        <dbReference type="Pfam" id="PF00438"/>
    </source>
</evidence>
<dbReference type="PROSITE" id="PS00377">
    <property type="entry name" value="ADOMET_SYNTHASE_2"/>
    <property type="match status" value="1"/>
</dbReference>
<dbReference type="InterPro" id="IPR002133">
    <property type="entry name" value="S-AdoMet_synthetase"/>
</dbReference>
<evidence type="ECO:0000256" key="12">
    <source>
        <dbReference type="RuleBase" id="RU004462"/>
    </source>
</evidence>
<keyword evidence="8 10" id="KW-0460">Magnesium</keyword>
<dbReference type="Pfam" id="PF00438">
    <property type="entry name" value="S-AdoMet_synt_N"/>
    <property type="match status" value="1"/>
</dbReference>
<keyword evidence="4 10" id="KW-0808">Transferase</keyword>
<dbReference type="UniPathway" id="UPA00315">
    <property type="reaction ID" value="UER00080"/>
</dbReference>
<feature type="domain" description="S-adenosylmethionine synthetase central" evidence="14">
    <location>
        <begin position="113"/>
        <end position="229"/>
    </location>
</feature>
<dbReference type="Pfam" id="PF02772">
    <property type="entry name" value="S-AdoMet_synt_M"/>
    <property type="match status" value="1"/>
</dbReference>
<dbReference type="GO" id="GO:0006730">
    <property type="term" value="P:one-carbon metabolic process"/>
    <property type="evidence" value="ECO:0007669"/>
    <property type="project" value="UniProtKB-KW"/>
</dbReference>
<evidence type="ECO:0000256" key="2">
    <source>
        <dbReference type="ARBA" id="ARBA00009685"/>
    </source>
</evidence>